<proteinExistence type="predicted"/>
<organism evidence="2 3">
    <name type="scientific">Bremia lactucae</name>
    <name type="common">Lettuce downy mildew</name>
    <dbReference type="NCBI Taxonomy" id="4779"/>
    <lineage>
        <taxon>Eukaryota</taxon>
        <taxon>Sar</taxon>
        <taxon>Stramenopiles</taxon>
        <taxon>Oomycota</taxon>
        <taxon>Peronosporomycetes</taxon>
        <taxon>Peronosporales</taxon>
        <taxon>Peronosporaceae</taxon>
        <taxon>Bremia</taxon>
    </lineage>
</organism>
<reference evidence="2 3" key="1">
    <citation type="journal article" date="2021" name="Genome Biol.">
        <title>AFLAP: assembly-free linkage analysis pipeline using k-mers from genome sequencing data.</title>
        <authorList>
            <person name="Fletcher K."/>
            <person name="Zhang L."/>
            <person name="Gil J."/>
            <person name="Han R."/>
            <person name="Cavanaugh K."/>
            <person name="Michelmore R."/>
        </authorList>
    </citation>
    <scope>NUCLEOTIDE SEQUENCE [LARGE SCALE GENOMIC DNA]</scope>
    <source>
        <strain evidence="2 3">SF5</strain>
    </source>
</reference>
<accession>A0A976IBK8</accession>
<feature type="region of interest" description="Disordered" evidence="1">
    <location>
        <begin position="934"/>
        <end position="963"/>
    </location>
</feature>
<dbReference type="AlphaFoldDB" id="A0A976IBK8"/>
<dbReference type="OrthoDB" id="128928at2759"/>
<gene>
    <name evidence="2" type="ORF">CCR75_004944</name>
</gene>
<feature type="region of interest" description="Disordered" evidence="1">
    <location>
        <begin position="976"/>
        <end position="1030"/>
    </location>
</feature>
<dbReference type="GeneID" id="94348701"/>
<evidence type="ECO:0000313" key="2">
    <source>
        <dbReference type="EMBL" id="TDH65594.1"/>
    </source>
</evidence>
<feature type="compositionally biased region" description="Gly residues" evidence="1">
    <location>
        <begin position="939"/>
        <end position="948"/>
    </location>
</feature>
<dbReference type="Proteomes" id="UP000294530">
    <property type="component" value="Unassembled WGS sequence"/>
</dbReference>
<protein>
    <submittedName>
        <fullName evidence="2">Uncharacterized protein</fullName>
    </submittedName>
</protein>
<evidence type="ECO:0000313" key="3">
    <source>
        <dbReference type="Proteomes" id="UP000294530"/>
    </source>
</evidence>
<name>A0A976IBK8_BRELC</name>
<dbReference type="EMBL" id="SHOA02000001">
    <property type="protein sequence ID" value="TDH65594.1"/>
    <property type="molecule type" value="Genomic_DNA"/>
</dbReference>
<dbReference type="KEGG" id="blac:94348701"/>
<evidence type="ECO:0000256" key="1">
    <source>
        <dbReference type="SAM" id="MobiDB-lite"/>
    </source>
</evidence>
<dbReference type="RefSeq" id="XP_067815093.1">
    <property type="nucleotide sequence ID" value="XM_067963030.1"/>
</dbReference>
<sequence>MDYYHKSSFDDLEGSRDIMMAASSPSADSDDSTVFPSSTATKVYGINAADNDFGSFVAASGLQFDPFGDVYAAEADFGDFVGQKQSHEPTAITTTSSLLSPLSASEALSSPMSGEVDPFADITGGFRAATGNTKEVKTRSNSGASATASSSTSAILDLVWGKTTQDTTTRILSKSSMLVGCTSAGTSKLTSSPKPSTIPLNSMEVMSLSFHSEPSDLLSFSPVEASAPIDPFFGIDNNTKKISEKILASENDEIIALTTTPLPLASSAPTSLRGSFALFQEEQKFSMNSLEMEKMVISPGGPCTTRSTRSLSSSSFVSAGTMEDLAQQFGKYASFQVLASATPSCLASSPLSAPPSLRSSFRVDGFTGYASSALEDTDEIDPFAEAGLAAPDEMPLFEALAAWQKSAEPVTTTGEDEIESRNEVMIGTKDETSDFIDDANTVKEQYDGPQIVDELNVGAEDTTLGDTSLVSNNSDATVSDDMLTKTQQNAIVTNLLTRSDVFSTYEGGDEAIALDYQDEGGECDEDSIVLDEKFDPLALEQPAIEIKLESTGRCTDIDLSYGVSDGSFALNSLPSLSPSDFTNALAETFDSSDNLKGSLEVETDTQENVVDFEDSDNFGDFENFEAPAGVSTWHSYSSSPPVQNSPVTKAGSHSFKTFAGTNTAVAEDAFADFDHNDDFGEFNEAGDCEQTATNNKNFANFQQSGSQTFGEDDGFGDFGPAVPPTSVVSPTPSISSAPLLSKSDWSSFFQEALAIEPFPTCLEIEPDDTNEDDEVNGEENISLEFVQDLHHSLRKEYVANAAGHQLAKSLSASDLSHDGDRVSLDRKTARPSKYLKYVLAEKIQEASRQNGIFPHGSQRHKLYVEHAVSDDADRMRVALNELQEALFHCSVNDAMMRIAKQAALSAKAKIAEQAAQQHASSRGGSLFSTTRQLLSRSGGSTGVPGFGSNGHEKGSHVSADTPTGASAQKLARLALTSSRDDSATSHLGISARDEIGSVGSDRTGHSSGSDSEIVKSAGDSRTKSQNLISSNGGLMRKFQDRFPFASSKHRPRFVSLRRERQSSEEVRKMELHLDAINGGLDEVKWKCAMFLYDMDEVAHVAPSQIQILSYPSKQLLTGKTDRSALMKLVKPHTIWTVDIGANHSDMLNDW</sequence>
<comment type="caution">
    <text evidence="2">The sequence shown here is derived from an EMBL/GenBank/DDBJ whole genome shotgun (WGS) entry which is preliminary data.</text>
</comment>
<keyword evidence="3" id="KW-1185">Reference proteome</keyword>